<dbReference type="InterPro" id="IPR032347">
    <property type="entry name" value="DUF4864"/>
</dbReference>
<sequence length="155" mass="16708">MWLLPLLGGGLLAYAWLRAPAVVTQPEPGQSPRTVVSLQLAALREVDAPEPEAGFATVFRFASPENQRQTGPLPRFARLLRSGPYGALINHREALVLAAIEQGGQARVPVDVTSRSGRIYRFVFLLRRVADPACPGCWRTDGVIPPADAASAPET</sequence>
<dbReference type="EMBL" id="RJVO01000009">
    <property type="protein sequence ID" value="ROH86469.1"/>
    <property type="molecule type" value="Genomic_DNA"/>
</dbReference>
<keyword evidence="2" id="KW-1185">Reference proteome</keyword>
<comment type="caution">
    <text evidence="1">The sequence shown here is derived from an EMBL/GenBank/DDBJ whole genome shotgun (WGS) entry which is preliminary data.</text>
</comment>
<name>A0A3N0V0Z8_9GAMM</name>
<evidence type="ECO:0000313" key="1">
    <source>
        <dbReference type="EMBL" id="ROH86469.1"/>
    </source>
</evidence>
<protein>
    <submittedName>
        <fullName evidence="1">DUF4864 domain-containing protein</fullName>
    </submittedName>
</protein>
<dbReference type="Proteomes" id="UP000282106">
    <property type="component" value="Unassembled WGS sequence"/>
</dbReference>
<evidence type="ECO:0000313" key="2">
    <source>
        <dbReference type="Proteomes" id="UP000282106"/>
    </source>
</evidence>
<reference evidence="1 2" key="1">
    <citation type="submission" date="2018-10" db="EMBL/GenBank/DDBJ databases">
        <authorList>
            <person name="Chen W.-M."/>
        </authorList>
    </citation>
    <scope>NUCLEOTIDE SEQUENCE [LARGE SCALE GENOMIC DNA]</scope>
    <source>
        <strain evidence="1 2">THS-13</strain>
    </source>
</reference>
<dbReference type="PANTHER" id="PTHR35716">
    <property type="entry name" value="OS05G0574700 PROTEIN-RELATED"/>
    <property type="match status" value="1"/>
</dbReference>
<organism evidence="1 2">
    <name type="scientific">Stagnimonas aquatica</name>
    <dbReference type="NCBI Taxonomy" id="2689987"/>
    <lineage>
        <taxon>Bacteria</taxon>
        <taxon>Pseudomonadati</taxon>
        <taxon>Pseudomonadota</taxon>
        <taxon>Gammaproteobacteria</taxon>
        <taxon>Nevskiales</taxon>
        <taxon>Nevskiaceae</taxon>
        <taxon>Stagnimonas</taxon>
    </lineage>
</organism>
<dbReference type="Pfam" id="PF16156">
    <property type="entry name" value="DUF4864"/>
    <property type="match status" value="1"/>
</dbReference>
<proteinExistence type="predicted"/>
<dbReference type="InParanoid" id="A0A3N0V0Z8"/>
<dbReference type="AlphaFoldDB" id="A0A3N0V0Z8"/>
<accession>A0A3N0V0Z8</accession>
<gene>
    <name evidence="1" type="ORF">ED208_15650</name>
</gene>